<feature type="coiled-coil region" evidence="2">
    <location>
        <begin position="124"/>
        <end position="156"/>
    </location>
</feature>
<dbReference type="Gene3D" id="2.40.420.20">
    <property type="match status" value="1"/>
</dbReference>
<evidence type="ECO:0000256" key="1">
    <source>
        <dbReference type="ARBA" id="ARBA00009477"/>
    </source>
</evidence>
<dbReference type="NCBIfam" id="TIGR01730">
    <property type="entry name" value="RND_mfp"/>
    <property type="match status" value="1"/>
</dbReference>
<comment type="caution">
    <text evidence="4">The sequence shown here is derived from an EMBL/GenBank/DDBJ whole genome shotgun (WGS) entry which is preliminary data.</text>
</comment>
<name>A0A1V9DHE6_9GAMM</name>
<gene>
    <name evidence="4" type="ORF">B2J69_12060</name>
</gene>
<sequence length="362" mass="39514">MTRYFIFTLTFVIFLTTACDQKQTETVAAPRMVKVVEVAASDEAQQRVFPARIESGDSTELSFKRAGQIESLPVRQGMRVVQGDVLASLNAREAQQRVNERRTAATLAQRQFARFQSLAGRQAISQAEMDVQRASRDAAEAALNIAREELSQMTLTAPFDGVAAVVNIRNHQVVAAGQSVVTLSRNDLLDVVFNVPENLFTALDMRNMAYRPVVRINALPNRTFQAEYKEHTASSNSATLTWQVILTLPRPADFPAVGGVSGTVTIDLANLPAGVRRQALVVPVEALFNPDNSPRNTPHVWVVQGSGDALHVEDRQVEVGEVTDGGVAILSGLTPGERVVAAGVNELHAQQPVRIWTRERGL</sequence>
<dbReference type="Pfam" id="PF25967">
    <property type="entry name" value="RND-MFP_C"/>
    <property type="match status" value="1"/>
</dbReference>
<dbReference type="EMBL" id="MWUE01000017">
    <property type="protein sequence ID" value="OQP33279.1"/>
    <property type="molecule type" value="Genomic_DNA"/>
</dbReference>
<proteinExistence type="inferred from homology"/>
<evidence type="ECO:0000313" key="5">
    <source>
        <dbReference type="Proteomes" id="UP000192769"/>
    </source>
</evidence>
<dbReference type="SUPFAM" id="SSF111369">
    <property type="entry name" value="HlyD-like secretion proteins"/>
    <property type="match status" value="1"/>
</dbReference>
<comment type="similarity">
    <text evidence="1">Belongs to the membrane fusion protein (MFP) (TC 8.A.1) family.</text>
</comment>
<dbReference type="Gene3D" id="2.40.30.170">
    <property type="match status" value="1"/>
</dbReference>
<organism evidence="4 5">
    <name type="scientific">Pantoea latae</name>
    <dbReference type="NCBI Taxonomy" id="1964541"/>
    <lineage>
        <taxon>Bacteria</taxon>
        <taxon>Pseudomonadati</taxon>
        <taxon>Pseudomonadota</taxon>
        <taxon>Gammaproteobacteria</taxon>
        <taxon>Enterobacterales</taxon>
        <taxon>Erwiniaceae</taxon>
        <taxon>Pantoea</taxon>
    </lineage>
</organism>
<evidence type="ECO:0000256" key="2">
    <source>
        <dbReference type="SAM" id="Coils"/>
    </source>
</evidence>
<evidence type="ECO:0000313" key="4">
    <source>
        <dbReference type="EMBL" id="OQP33279.1"/>
    </source>
</evidence>
<feature type="domain" description="Multidrug resistance protein MdtA-like C-terminal permuted SH3" evidence="3">
    <location>
        <begin position="278"/>
        <end position="344"/>
    </location>
</feature>
<reference evidence="4 5" key="1">
    <citation type="submission" date="2017-02" db="EMBL/GenBank/DDBJ databases">
        <title>Whole genome shotgun sequence of Pantoea agglomerans strain AS1 isolated from a cycad, Zamia floridana in Central Florida, USA.</title>
        <authorList>
            <person name="Lata P."/>
            <person name="Govindarajan S."/>
            <person name="Qi F."/>
            <person name="Li J.-L."/>
            <person name="Maurya S.K."/>
            <person name="Sahoo M.K."/>
        </authorList>
    </citation>
    <scope>NUCLEOTIDE SEQUENCE [LARGE SCALE GENOMIC DNA]</scope>
    <source>
        <strain evidence="4 5">AS1</strain>
    </source>
</reference>
<dbReference type="PROSITE" id="PS51257">
    <property type="entry name" value="PROKAR_LIPOPROTEIN"/>
    <property type="match status" value="1"/>
</dbReference>
<dbReference type="GO" id="GO:0015562">
    <property type="term" value="F:efflux transmembrane transporter activity"/>
    <property type="evidence" value="ECO:0007669"/>
    <property type="project" value="TreeGrafter"/>
</dbReference>
<dbReference type="InterPro" id="IPR006143">
    <property type="entry name" value="RND_pump_MFP"/>
</dbReference>
<dbReference type="InterPro" id="IPR058627">
    <property type="entry name" value="MdtA-like_C"/>
</dbReference>
<accession>A0A1V9DHE6</accession>
<dbReference type="GO" id="GO:1990281">
    <property type="term" value="C:efflux pump complex"/>
    <property type="evidence" value="ECO:0007669"/>
    <property type="project" value="TreeGrafter"/>
</dbReference>
<evidence type="ECO:0000259" key="3">
    <source>
        <dbReference type="Pfam" id="PF25967"/>
    </source>
</evidence>
<dbReference type="Gene3D" id="2.40.50.100">
    <property type="match status" value="1"/>
</dbReference>
<protein>
    <submittedName>
        <fullName evidence="4">Efflux transporter periplasmic adaptor subunit</fullName>
    </submittedName>
</protein>
<dbReference type="PANTHER" id="PTHR30469:SF20">
    <property type="entry name" value="EFFLUX RND TRANSPORTER PERIPLASMIC ADAPTOR SUBUNIT"/>
    <property type="match status" value="1"/>
</dbReference>
<dbReference type="PANTHER" id="PTHR30469">
    <property type="entry name" value="MULTIDRUG RESISTANCE PROTEIN MDTA"/>
    <property type="match status" value="1"/>
</dbReference>
<dbReference type="AlphaFoldDB" id="A0A1V9DHE6"/>
<dbReference type="Proteomes" id="UP000192769">
    <property type="component" value="Unassembled WGS sequence"/>
</dbReference>
<dbReference type="RefSeq" id="WP_081139532.1">
    <property type="nucleotide sequence ID" value="NZ_MWUE01000017.1"/>
</dbReference>
<keyword evidence="2" id="KW-0175">Coiled coil</keyword>
<keyword evidence="5" id="KW-1185">Reference proteome</keyword>